<sequence>SEVIQIITGLFTKRERGNSIRYIILLTVATIPAVAFGLLFEEKISTAFSSPYFAAAMLVVTAFFLFLSDRFNGKLEILKIGLIGALLVGILQAAAILPGISRSGMTIFGALLIGLSRKDAVKFSFLMSLPVTLGAGILEISKLSVPMIYAIPAFFSAFVMGIIGLFLVKKFVIKGKLRGFAIYCIIFAVVSFISLGVI</sequence>
<keyword evidence="6" id="KW-0997">Cell inner membrane</keyword>
<evidence type="ECO:0000256" key="9">
    <source>
        <dbReference type="ARBA" id="ARBA00022989"/>
    </source>
</evidence>
<dbReference type="AlphaFoldDB" id="A0A7C5DX88"/>
<evidence type="ECO:0000256" key="6">
    <source>
        <dbReference type="ARBA" id="ARBA00022519"/>
    </source>
</evidence>
<organism evidence="16">
    <name type="scientific">Kosmotoga arenicorallina</name>
    <dbReference type="NCBI Taxonomy" id="688066"/>
    <lineage>
        <taxon>Bacteria</taxon>
        <taxon>Thermotogati</taxon>
        <taxon>Thermotogota</taxon>
        <taxon>Thermotogae</taxon>
        <taxon>Kosmotogales</taxon>
        <taxon>Kosmotogaceae</taxon>
        <taxon>Kosmotoga</taxon>
    </lineage>
</organism>
<keyword evidence="11" id="KW-0046">Antibiotic resistance</keyword>
<evidence type="ECO:0000256" key="13">
    <source>
        <dbReference type="ARBA" id="ARBA00032932"/>
    </source>
</evidence>
<keyword evidence="7 15" id="KW-0812">Transmembrane</keyword>
<feature type="non-terminal residue" evidence="16">
    <location>
        <position position="1"/>
    </location>
</feature>
<keyword evidence="8" id="KW-0378">Hydrolase</keyword>
<name>A0A7C5DX88_9BACT</name>
<accession>A0A7C5DX88</accession>
<feature type="transmembrane region" description="Helical" evidence="15">
    <location>
        <begin position="80"/>
        <end position="100"/>
    </location>
</feature>
<evidence type="ECO:0000256" key="3">
    <source>
        <dbReference type="ARBA" id="ARBA00012374"/>
    </source>
</evidence>
<evidence type="ECO:0000256" key="14">
    <source>
        <dbReference type="ARBA" id="ARBA00047594"/>
    </source>
</evidence>
<evidence type="ECO:0000256" key="11">
    <source>
        <dbReference type="ARBA" id="ARBA00023251"/>
    </source>
</evidence>
<evidence type="ECO:0000256" key="12">
    <source>
        <dbReference type="ARBA" id="ARBA00032707"/>
    </source>
</evidence>
<comment type="similarity">
    <text evidence="2">Belongs to the UppP family.</text>
</comment>
<feature type="transmembrane region" description="Helical" evidence="15">
    <location>
        <begin position="147"/>
        <end position="168"/>
    </location>
</feature>
<dbReference type="EC" id="3.6.1.27" evidence="3"/>
<evidence type="ECO:0000256" key="5">
    <source>
        <dbReference type="ARBA" id="ARBA00022475"/>
    </source>
</evidence>
<feature type="transmembrane region" description="Helical" evidence="15">
    <location>
        <begin position="52"/>
        <end position="68"/>
    </location>
</feature>
<evidence type="ECO:0000256" key="4">
    <source>
        <dbReference type="ARBA" id="ARBA00021581"/>
    </source>
</evidence>
<dbReference type="GO" id="GO:0005886">
    <property type="term" value="C:plasma membrane"/>
    <property type="evidence" value="ECO:0007669"/>
    <property type="project" value="UniProtKB-SubCell"/>
</dbReference>
<keyword evidence="5" id="KW-1003">Cell membrane</keyword>
<keyword evidence="9 15" id="KW-1133">Transmembrane helix</keyword>
<dbReference type="GO" id="GO:0050380">
    <property type="term" value="F:undecaprenyl-diphosphatase activity"/>
    <property type="evidence" value="ECO:0007669"/>
    <property type="project" value="UniProtKB-EC"/>
</dbReference>
<evidence type="ECO:0000256" key="15">
    <source>
        <dbReference type="SAM" id="Phobius"/>
    </source>
</evidence>
<proteinExistence type="inferred from homology"/>
<evidence type="ECO:0000256" key="10">
    <source>
        <dbReference type="ARBA" id="ARBA00023136"/>
    </source>
</evidence>
<dbReference type="EMBL" id="DRTH01000182">
    <property type="protein sequence ID" value="HHF08719.1"/>
    <property type="molecule type" value="Genomic_DNA"/>
</dbReference>
<keyword evidence="10 15" id="KW-0472">Membrane</keyword>
<dbReference type="GO" id="GO:0046677">
    <property type="term" value="P:response to antibiotic"/>
    <property type="evidence" value="ECO:0007669"/>
    <property type="project" value="UniProtKB-KW"/>
</dbReference>
<evidence type="ECO:0000256" key="1">
    <source>
        <dbReference type="ARBA" id="ARBA00004651"/>
    </source>
</evidence>
<dbReference type="PANTHER" id="PTHR30622">
    <property type="entry name" value="UNDECAPRENYL-DIPHOSPHATASE"/>
    <property type="match status" value="1"/>
</dbReference>
<comment type="subcellular location">
    <subcellularLocation>
        <location evidence="1">Cell membrane</location>
        <topology evidence="1">Multi-pass membrane protein</topology>
    </subcellularLocation>
</comment>
<evidence type="ECO:0000313" key="16">
    <source>
        <dbReference type="EMBL" id="HHF08719.1"/>
    </source>
</evidence>
<gene>
    <name evidence="16" type="ORF">ENL26_02970</name>
</gene>
<evidence type="ECO:0000256" key="8">
    <source>
        <dbReference type="ARBA" id="ARBA00022801"/>
    </source>
</evidence>
<evidence type="ECO:0000256" key="2">
    <source>
        <dbReference type="ARBA" id="ARBA00010621"/>
    </source>
</evidence>
<protein>
    <recommendedName>
        <fullName evidence="4">Undecaprenyl-diphosphatase</fullName>
        <ecNumber evidence="3">3.6.1.27</ecNumber>
    </recommendedName>
    <alternativeName>
        <fullName evidence="13">Bacitracin resistance protein</fullName>
    </alternativeName>
    <alternativeName>
        <fullName evidence="12">Undecaprenyl pyrophosphate phosphatase</fullName>
    </alternativeName>
</protein>
<dbReference type="InterPro" id="IPR003824">
    <property type="entry name" value="UppP"/>
</dbReference>
<feature type="transmembrane region" description="Helical" evidence="15">
    <location>
        <begin position="180"/>
        <end position="197"/>
    </location>
</feature>
<comment type="caution">
    <text evidence="16">The sequence shown here is derived from an EMBL/GenBank/DDBJ whole genome shotgun (WGS) entry which is preliminary data.</text>
</comment>
<reference evidence="16" key="1">
    <citation type="journal article" date="2020" name="mSystems">
        <title>Genome- and Community-Level Interaction Insights into Carbon Utilization and Element Cycling Functions of Hydrothermarchaeota in Hydrothermal Sediment.</title>
        <authorList>
            <person name="Zhou Z."/>
            <person name="Liu Y."/>
            <person name="Xu W."/>
            <person name="Pan J."/>
            <person name="Luo Z.H."/>
            <person name="Li M."/>
        </authorList>
    </citation>
    <scope>NUCLEOTIDE SEQUENCE [LARGE SCALE GENOMIC DNA]</scope>
    <source>
        <strain evidence="16">HyVt-80</strain>
    </source>
</reference>
<dbReference type="PANTHER" id="PTHR30622:SF4">
    <property type="entry name" value="UNDECAPRENYL-DIPHOSPHATASE"/>
    <property type="match status" value="1"/>
</dbReference>
<dbReference type="Pfam" id="PF02673">
    <property type="entry name" value="BacA"/>
    <property type="match status" value="1"/>
</dbReference>
<feature type="transmembrane region" description="Helical" evidence="15">
    <location>
        <begin position="20"/>
        <end position="40"/>
    </location>
</feature>
<evidence type="ECO:0000256" key="7">
    <source>
        <dbReference type="ARBA" id="ARBA00022692"/>
    </source>
</evidence>
<dbReference type="Proteomes" id="UP000886129">
    <property type="component" value="Unassembled WGS sequence"/>
</dbReference>
<comment type="catalytic activity">
    <reaction evidence="14">
        <text>di-trans,octa-cis-undecaprenyl diphosphate + H2O = di-trans,octa-cis-undecaprenyl phosphate + phosphate + H(+)</text>
        <dbReference type="Rhea" id="RHEA:28094"/>
        <dbReference type="ChEBI" id="CHEBI:15377"/>
        <dbReference type="ChEBI" id="CHEBI:15378"/>
        <dbReference type="ChEBI" id="CHEBI:43474"/>
        <dbReference type="ChEBI" id="CHEBI:58405"/>
        <dbReference type="ChEBI" id="CHEBI:60392"/>
        <dbReference type="EC" id="3.6.1.27"/>
    </reaction>
</comment>